<feature type="non-terminal residue" evidence="2">
    <location>
        <position position="71"/>
    </location>
</feature>
<reference evidence="2 3" key="1">
    <citation type="submission" date="2021-06" db="EMBL/GenBank/DDBJ databases">
        <authorList>
            <person name="Kallberg Y."/>
            <person name="Tangrot J."/>
            <person name="Rosling A."/>
        </authorList>
    </citation>
    <scope>NUCLEOTIDE SEQUENCE [LARGE SCALE GENOMIC DNA]</scope>
    <source>
        <strain evidence="2 3">120-4 pot B 10/14</strain>
    </source>
</reference>
<keyword evidence="3" id="KW-1185">Reference proteome</keyword>
<feature type="compositionally biased region" description="Polar residues" evidence="1">
    <location>
        <begin position="43"/>
        <end position="58"/>
    </location>
</feature>
<accession>A0ABN7XFA1</accession>
<sequence length="71" mass="7777">SARTLPASNNDVNMKQSINHCPNNNAINHHTKNDDVNMKQHRPNNNDNTIVMSKNFGTLGTKKSLPALPAA</sequence>
<evidence type="ECO:0000256" key="1">
    <source>
        <dbReference type="SAM" id="MobiDB-lite"/>
    </source>
</evidence>
<proteinExistence type="predicted"/>
<protein>
    <submittedName>
        <fullName evidence="2">27181_t:CDS:1</fullName>
    </submittedName>
</protein>
<gene>
    <name evidence="2" type="ORF">GMARGA_LOCUS42715</name>
</gene>
<evidence type="ECO:0000313" key="2">
    <source>
        <dbReference type="EMBL" id="CAG8853894.1"/>
    </source>
</evidence>
<dbReference type="EMBL" id="CAJVQB010130525">
    <property type="protein sequence ID" value="CAG8853894.1"/>
    <property type="molecule type" value="Genomic_DNA"/>
</dbReference>
<feature type="region of interest" description="Disordered" evidence="1">
    <location>
        <begin position="1"/>
        <end position="71"/>
    </location>
</feature>
<organism evidence="2 3">
    <name type="scientific">Gigaspora margarita</name>
    <dbReference type="NCBI Taxonomy" id="4874"/>
    <lineage>
        <taxon>Eukaryota</taxon>
        <taxon>Fungi</taxon>
        <taxon>Fungi incertae sedis</taxon>
        <taxon>Mucoromycota</taxon>
        <taxon>Glomeromycotina</taxon>
        <taxon>Glomeromycetes</taxon>
        <taxon>Diversisporales</taxon>
        <taxon>Gigasporaceae</taxon>
        <taxon>Gigaspora</taxon>
    </lineage>
</organism>
<feature type="non-terminal residue" evidence="2">
    <location>
        <position position="1"/>
    </location>
</feature>
<evidence type="ECO:0000313" key="3">
    <source>
        <dbReference type="Proteomes" id="UP000789901"/>
    </source>
</evidence>
<feature type="compositionally biased region" description="Polar residues" evidence="1">
    <location>
        <begin position="1"/>
        <end position="28"/>
    </location>
</feature>
<dbReference type="Proteomes" id="UP000789901">
    <property type="component" value="Unassembled WGS sequence"/>
</dbReference>
<comment type="caution">
    <text evidence="2">The sequence shown here is derived from an EMBL/GenBank/DDBJ whole genome shotgun (WGS) entry which is preliminary data.</text>
</comment>
<name>A0ABN7XFA1_GIGMA</name>